<keyword evidence="2" id="KW-0472">Membrane</keyword>
<evidence type="ECO:0000256" key="1">
    <source>
        <dbReference type="SAM" id="MobiDB-lite"/>
    </source>
</evidence>
<dbReference type="EMBL" id="JAELUP010000016">
    <property type="protein sequence ID" value="MBJ6360968.1"/>
    <property type="molecule type" value="Genomic_DNA"/>
</dbReference>
<organism evidence="3 4">
    <name type="scientific">Paenibacillus roseus</name>
    <dbReference type="NCBI Taxonomy" id="2798579"/>
    <lineage>
        <taxon>Bacteria</taxon>
        <taxon>Bacillati</taxon>
        <taxon>Bacillota</taxon>
        <taxon>Bacilli</taxon>
        <taxon>Bacillales</taxon>
        <taxon>Paenibacillaceae</taxon>
        <taxon>Paenibacillus</taxon>
    </lineage>
</organism>
<proteinExistence type="predicted"/>
<dbReference type="Proteomes" id="UP000640274">
    <property type="component" value="Unassembled WGS sequence"/>
</dbReference>
<keyword evidence="2" id="KW-1133">Transmembrane helix</keyword>
<sequence>MHRIHPISTDSIRPHIGQQVCIVTRDGRHLYGSLDSIRGGKLYLRGGQEGPQLSSFQKRPKSTFHSNKGKRPAKTAKTSSSPFGFGAPFGVPGFGLGTGLGIDIALIATLFLLPFLFI</sequence>
<accession>A0A934MPK4</accession>
<dbReference type="RefSeq" id="WP_199018528.1">
    <property type="nucleotide sequence ID" value="NZ_JAELUP010000016.1"/>
</dbReference>
<evidence type="ECO:0000313" key="4">
    <source>
        <dbReference type="Proteomes" id="UP000640274"/>
    </source>
</evidence>
<name>A0A934MPK4_9BACL</name>
<protein>
    <submittedName>
        <fullName evidence="3">Uncharacterized protein</fullName>
    </submittedName>
</protein>
<feature type="compositionally biased region" description="Basic residues" evidence="1">
    <location>
        <begin position="58"/>
        <end position="74"/>
    </location>
</feature>
<keyword evidence="2" id="KW-0812">Transmembrane</keyword>
<dbReference type="AlphaFoldDB" id="A0A934MPK4"/>
<evidence type="ECO:0000313" key="3">
    <source>
        <dbReference type="EMBL" id="MBJ6360968.1"/>
    </source>
</evidence>
<evidence type="ECO:0000256" key="2">
    <source>
        <dbReference type="SAM" id="Phobius"/>
    </source>
</evidence>
<feature type="region of interest" description="Disordered" evidence="1">
    <location>
        <begin position="46"/>
        <end position="80"/>
    </location>
</feature>
<gene>
    <name evidence="3" type="ORF">JFN88_06505</name>
</gene>
<reference evidence="3" key="1">
    <citation type="submission" date="2020-12" db="EMBL/GenBank/DDBJ databases">
        <authorList>
            <person name="Huq M.A."/>
        </authorList>
    </citation>
    <scope>NUCLEOTIDE SEQUENCE</scope>
    <source>
        <strain evidence="3">MAHUQ-46</strain>
    </source>
</reference>
<feature type="transmembrane region" description="Helical" evidence="2">
    <location>
        <begin position="94"/>
        <end position="117"/>
    </location>
</feature>
<keyword evidence="4" id="KW-1185">Reference proteome</keyword>
<comment type="caution">
    <text evidence="3">The sequence shown here is derived from an EMBL/GenBank/DDBJ whole genome shotgun (WGS) entry which is preliminary data.</text>
</comment>